<proteinExistence type="predicted"/>
<protein>
    <submittedName>
        <fullName evidence="1">Uncharacterized protein</fullName>
    </submittedName>
</protein>
<evidence type="ECO:0000313" key="2">
    <source>
        <dbReference type="Proteomes" id="UP001152747"/>
    </source>
</evidence>
<dbReference type="AlphaFoldDB" id="A0A9P1I507"/>
<dbReference type="Proteomes" id="UP001152747">
    <property type="component" value="Unassembled WGS sequence"/>
</dbReference>
<keyword evidence="2" id="KW-1185">Reference proteome</keyword>
<sequence>MPRRIAGWFRPEERNCLGLKSRDPLWQGAAPYELLHEVAHPTELICQEAAPRLPSSAAVFPKISKNLTFIRFKN</sequence>
<accession>A0A9P1I507</accession>
<gene>
    <name evidence="1" type="ORF">CAMP_LOCUS827</name>
</gene>
<organism evidence="1 2">
    <name type="scientific">Caenorhabditis angaria</name>
    <dbReference type="NCBI Taxonomy" id="860376"/>
    <lineage>
        <taxon>Eukaryota</taxon>
        <taxon>Metazoa</taxon>
        <taxon>Ecdysozoa</taxon>
        <taxon>Nematoda</taxon>
        <taxon>Chromadorea</taxon>
        <taxon>Rhabditida</taxon>
        <taxon>Rhabditina</taxon>
        <taxon>Rhabditomorpha</taxon>
        <taxon>Rhabditoidea</taxon>
        <taxon>Rhabditidae</taxon>
        <taxon>Peloderinae</taxon>
        <taxon>Caenorhabditis</taxon>
    </lineage>
</organism>
<reference evidence="1" key="1">
    <citation type="submission" date="2022-11" db="EMBL/GenBank/DDBJ databases">
        <authorList>
            <person name="Kikuchi T."/>
        </authorList>
    </citation>
    <scope>NUCLEOTIDE SEQUENCE</scope>
    <source>
        <strain evidence="1">PS1010</strain>
    </source>
</reference>
<name>A0A9P1I507_9PELO</name>
<evidence type="ECO:0000313" key="1">
    <source>
        <dbReference type="EMBL" id="CAI5438190.1"/>
    </source>
</evidence>
<dbReference type="EMBL" id="CANHGI010000001">
    <property type="protein sequence ID" value="CAI5438190.1"/>
    <property type="molecule type" value="Genomic_DNA"/>
</dbReference>
<comment type="caution">
    <text evidence="1">The sequence shown here is derived from an EMBL/GenBank/DDBJ whole genome shotgun (WGS) entry which is preliminary data.</text>
</comment>